<protein>
    <submittedName>
        <fullName evidence="1">Uncharacterized protein</fullName>
    </submittedName>
</protein>
<accession>A0A9P6SWJ7</accession>
<reference evidence="1" key="1">
    <citation type="journal article" date="2020" name="Fungal Divers.">
        <title>Resolving the Mortierellaceae phylogeny through synthesis of multi-gene phylogenetics and phylogenomics.</title>
        <authorList>
            <person name="Vandepol N."/>
            <person name="Liber J."/>
            <person name="Desiro A."/>
            <person name="Na H."/>
            <person name="Kennedy M."/>
            <person name="Barry K."/>
            <person name="Grigoriev I.V."/>
            <person name="Miller A.N."/>
            <person name="O'Donnell K."/>
            <person name="Stajich J.E."/>
            <person name="Bonito G."/>
        </authorList>
    </citation>
    <scope>NUCLEOTIDE SEQUENCE</scope>
    <source>
        <strain evidence="1">NRRL 2769</strain>
    </source>
</reference>
<dbReference type="Proteomes" id="UP000703661">
    <property type="component" value="Unassembled WGS sequence"/>
</dbReference>
<organism evidence="1 2">
    <name type="scientific">Entomortierella chlamydospora</name>
    <dbReference type="NCBI Taxonomy" id="101097"/>
    <lineage>
        <taxon>Eukaryota</taxon>
        <taxon>Fungi</taxon>
        <taxon>Fungi incertae sedis</taxon>
        <taxon>Mucoromycota</taxon>
        <taxon>Mortierellomycotina</taxon>
        <taxon>Mortierellomycetes</taxon>
        <taxon>Mortierellales</taxon>
        <taxon>Mortierellaceae</taxon>
        <taxon>Entomortierella</taxon>
    </lineage>
</organism>
<comment type="caution">
    <text evidence="1">The sequence shown here is derived from an EMBL/GenBank/DDBJ whole genome shotgun (WGS) entry which is preliminary data.</text>
</comment>
<name>A0A9P6SWJ7_9FUNG</name>
<keyword evidence="2" id="KW-1185">Reference proteome</keyword>
<evidence type="ECO:0000313" key="1">
    <source>
        <dbReference type="EMBL" id="KAG0008553.1"/>
    </source>
</evidence>
<dbReference type="EMBL" id="JAAAID010001869">
    <property type="protein sequence ID" value="KAG0008553.1"/>
    <property type="molecule type" value="Genomic_DNA"/>
</dbReference>
<dbReference type="AlphaFoldDB" id="A0A9P6SWJ7"/>
<proteinExistence type="predicted"/>
<sequence length="223" mass="24875">MFRNLFPSRTCDLSPEEALELVNKRLELARKEDDSAKKLKLINNVKPRLKDTENIFVSKKVKDPALLEGIAHAYHEHETLLDDLGHHGKAKRSHSTAEKWGYVDVLGRDTGSSHPLGKSDTVRRSLLPTAALSAAPIVAVAMYQDNSKTDVAQLNNQDHIFHATPAEVNNSRPTPKENGMQIQQKILVTTSLRQSPNMPYRKQMSVLPVPLNSLIVSICCILQ</sequence>
<evidence type="ECO:0000313" key="2">
    <source>
        <dbReference type="Proteomes" id="UP000703661"/>
    </source>
</evidence>
<gene>
    <name evidence="1" type="ORF">BGZ80_003304</name>
</gene>